<protein>
    <submittedName>
        <fullName evidence="2">Uncharacterized protein</fullName>
    </submittedName>
</protein>
<dbReference type="RefSeq" id="WP_101235794.1">
    <property type="nucleotide sequence ID" value="NZ_PISJ01000005.1"/>
</dbReference>
<name>A0A2N0WIH5_9GAMM</name>
<gene>
    <name evidence="2" type="ORF">CW311_04600</name>
</gene>
<evidence type="ECO:0000256" key="1">
    <source>
        <dbReference type="SAM" id="MobiDB-lite"/>
    </source>
</evidence>
<sequence>MFEPVKVAFAEYLQGFYKELSATTPALKEYKKRGFSYSFVYAPSRMVDQANVMLEAWQRNDTSGQATTPAKLPVIIFSFAKDYMPTGRDYSYQISDPVDVIIPSDEKERYFQLKTIAGDLRVQLAICAADEPTAKSIAAQLLSYVDSPVQRGFDARYQFAQQEIKFPCQIDTPDTPASNVETGSKNVTILAVDFTLHCTVPIYDAPDEDEPNDGKGSGPDDPSGFPLVDLIYQKDETTIRNGRDVEIGN</sequence>
<organism evidence="2 3">
    <name type="scientific">Acinetobacter proteolyticus</name>
    <dbReference type="NCBI Taxonomy" id="1776741"/>
    <lineage>
        <taxon>Bacteria</taxon>
        <taxon>Pseudomonadati</taxon>
        <taxon>Pseudomonadota</taxon>
        <taxon>Gammaproteobacteria</taxon>
        <taxon>Moraxellales</taxon>
        <taxon>Moraxellaceae</taxon>
        <taxon>Acinetobacter</taxon>
    </lineage>
</organism>
<feature type="region of interest" description="Disordered" evidence="1">
    <location>
        <begin position="202"/>
        <end position="227"/>
    </location>
</feature>
<accession>A0A2N0WIH5</accession>
<comment type="caution">
    <text evidence="2">The sequence shown here is derived from an EMBL/GenBank/DDBJ whole genome shotgun (WGS) entry which is preliminary data.</text>
</comment>
<dbReference type="EMBL" id="PISJ01000005">
    <property type="protein sequence ID" value="PKF35573.1"/>
    <property type="molecule type" value="Genomic_DNA"/>
</dbReference>
<dbReference type="Proteomes" id="UP000233553">
    <property type="component" value="Unassembled WGS sequence"/>
</dbReference>
<proteinExistence type="predicted"/>
<evidence type="ECO:0000313" key="3">
    <source>
        <dbReference type="Proteomes" id="UP000233553"/>
    </source>
</evidence>
<evidence type="ECO:0000313" key="2">
    <source>
        <dbReference type="EMBL" id="PKF35573.1"/>
    </source>
</evidence>
<dbReference type="AlphaFoldDB" id="A0A2N0WIH5"/>
<reference evidence="2 3" key="1">
    <citation type="submission" date="2017-12" db="EMBL/GenBank/DDBJ databases">
        <title>Draft Genome sequences of multiple microbial strains isolated from spacecraft associated surfaces.</title>
        <authorList>
            <person name="Seuylemezian A."/>
            <person name="Vaishampayan P."/>
            <person name="Venkateswaran K."/>
        </authorList>
    </citation>
    <scope>NUCLEOTIDE SEQUENCE [LARGE SCALE GENOMIC DNA]</scope>
    <source>
        <strain evidence="2 3">2P01AA</strain>
    </source>
</reference>